<sequence length="439" mass="48951">MGSGESKAEKLHAQGCYGGNDFLKDGKLGKIQLAVRLLSEAVDEAPLDHPKRALLLRDRGSWGGYLYERSGKAQDFTESVNACEEAISLATPEHADRPITLITYGDLLMKQYRREKVDANLERAEKLYEEAVRLTPPGHEYRMTSMLSLGDCLISKFEKTKDIQDIDKAIKCCKDGIAATKPPDLPVWGYSALSACYQAKYEVTKARSDIDEAANAARKSEQLCPEHPYGLTALVKCCSTSYKQTQSLKEINSAIVYGQKALKAAGGLNQLQWEENIRILGDQYDAKYAKTLNEEDLDNCIYCRREQSKVLCDADPARAHCLYLLCGFLFKKYQATDKHQAAEAVKVLLEAISAGEKGVSAQWLVPNDSERVALLDLLSSCYNAKLARKDLGKAKDLQKAISFGEEALQRMAQDDPRRAEIERKVNALRVDGFYKEPNK</sequence>
<dbReference type="SUPFAM" id="SSF81901">
    <property type="entry name" value="HCP-like"/>
    <property type="match status" value="1"/>
</dbReference>
<accession>A0A2J6TDE2</accession>
<proteinExistence type="predicted"/>
<evidence type="ECO:0008006" key="3">
    <source>
        <dbReference type="Google" id="ProtNLM"/>
    </source>
</evidence>
<reference evidence="1 2" key="1">
    <citation type="submission" date="2016-04" db="EMBL/GenBank/DDBJ databases">
        <title>A degradative enzymes factory behind the ericoid mycorrhizal symbiosis.</title>
        <authorList>
            <consortium name="DOE Joint Genome Institute"/>
            <person name="Martino E."/>
            <person name="Morin E."/>
            <person name="Grelet G."/>
            <person name="Kuo A."/>
            <person name="Kohler A."/>
            <person name="Daghino S."/>
            <person name="Barry K."/>
            <person name="Choi C."/>
            <person name="Cichocki N."/>
            <person name="Clum A."/>
            <person name="Copeland A."/>
            <person name="Hainaut M."/>
            <person name="Haridas S."/>
            <person name="Labutti K."/>
            <person name="Lindquist E."/>
            <person name="Lipzen A."/>
            <person name="Khouja H.-R."/>
            <person name="Murat C."/>
            <person name="Ohm R."/>
            <person name="Olson A."/>
            <person name="Spatafora J."/>
            <person name="Veneault-Fourrey C."/>
            <person name="Henrissat B."/>
            <person name="Grigoriev I."/>
            <person name="Martin F."/>
            <person name="Perotto S."/>
        </authorList>
    </citation>
    <scope>NUCLEOTIDE SEQUENCE [LARGE SCALE GENOMIC DNA]</scope>
    <source>
        <strain evidence="1 2">E</strain>
    </source>
</reference>
<dbReference type="RefSeq" id="XP_024737882.1">
    <property type="nucleotide sequence ID" value="XM_024882991.1"/>
</dbReference>
<dbReference type="OrthoDB" id="9991317at2759"/>
<name>A0A2J6TDE2_9HELO</name>
<evidence type="ECO:0000313" key="2">
    <source>
        <dbReference type="Proteomes" id="UP000235371"/>
    </source>
</evidence>
<dbReference type="EMBL" id="KZ613787">
    <property type="protein sequence ID" value="PMD60978.1"/>
    <property type="molecule type" value="Genomic_DNA"/>
</dbReference>
<dbReference type="AlphaFoldDB" id="A0A2J6TDE2"/>
<dbReference type="InParanoid" id="A0A2J6TDE2"/>
<dbReference type="Gene3D" id="1.25.40.10">
    <property type="entry name" value="Tetratricopeptide repeat domain"/>
    <property type="match status" value="2"/>
</dbReference>
<dbReference type="STRING" id="1095630.A0A2J6TDE2"/>
<dbReference type="Proteomes" id="UP000235371">
    <property type="component" value="Unassembled WGS sequence"/>
</dbReference>
<dbReference type="GeneID" id="36591068"/>
<gene>
    <name evidence="1" type="ORF">K444DRAFT_628996</name>
</gene>
<dbReference type="InterPro" id="IPR011990">
    <property type="entry name" value="TPR-like_helical_dom_sf"/>
</dbReference>
<organism evidence="1 2">
    <name type="scientific">Hyaloscypha bicolor E</name>
    <dbReference type="NCBI Taxonomy" id="1095630"/>
    <lineage>
        <taxon>Eukaryota</taxon>
        <taxon>Fungi</taxon>
        <taxon>Dikarya</taxon>
        <taxon>Ascomycota</taxon>
        <taxon>Pezizomycotina</taxon>
        <taxon>Leotiomycetes</taxon>
        <taxon>Helotiales</taxon>
        <taxon>Hyaloscyphaceae</taxon>
        <taxon>Hyaloscypha</taxon>
        <taxon>Hyaloscypha bicolor</taxon>
    </lineage>
</organism>
<protein>
    <recommendedName>
        <fullName evidence="3">TPR-like protein</fullName>
    </recommendedName>
</protein>
<evidence type="ECO:0000313" key="1">
    <source>
        <dbReference type="EMBL" id="PMD60978.1"/>
    </source>
</evidence>
<keyword evidence="2" id="KW-1185">Reference proteome</keyword>